<reference evidence="8 9" key="1">
    <citation type="submission" date="2019-07" db="EMBL/GenBank/DDBJ databases">
        <title>New species of Amycolatopsis and Streptomyces.</title>
        <authorList>
            <person name="Duangmal K."/>
            <person name="Teo W.F.A."/>
            <person name="Lipun K."/>
        </authorList>
    </citation>
    <scope>NUCLEOTIDE SEQUENCE [LARGE SCALE GENOMIC DNA]</scope>
    <source>
        <strain evidence="8 9">NBRC 109810</strain>
    </source>
</reference>
<dbReference type="PANTHER" id="PTHR43649:SF28">
    <property type="entry name" value="BINDING PROTEIN COMPONENT OF ABC SUGAR TRANSPORTER-RELATED"/>
    <property type="match status" value="1"/>
</dbReference>
<dbReference type="Proteomes" id="UP000325849">
    <property type="component" value="Unassembled WGS sequence"/>
</dbReference>
<dbReference type="CDD" id="cd14748">
    <property type="entry name" value="PBP2_UgpB"/>
    <property type="match status" value="1"/>
</dbReference>
<evidence type="ECO:0000313" key="8">
    <source>
        <dbReference type="EMBL" id="MPY36442.1"/>
    </source>
</evidence>
<evidence type="ECO:0000256" key="1">
    <source>
        <dbReference type="ARBA" id="ARBA00004196"/>
    </source>
</evidence>
<keyword evidence="3" id="KW-0813">Transport</keyword>
<sequence>MPVAVRKAALVLTTSAILLSTACTGQSGSGASDDASKETTINFWHAWSAPSEVKAVQALVDGFEKKHPNIHVDVVGNVTDDKINQALRAGGDKAPDVISSFTTNNVGKFCSSGALTDLNPFFKKSGIDPTTTFPKAMNEYTQFDGDRCAAPLLGDAYGLYYNKTAFAKAGIKSPPRTWSEFEADAKKLTIAKGDSYTQLGFMPNYHGWESTTEHYFGQFSPTYFDADGKSNLAKDPAFKAGFTLQKRLVDELGGFRRLEKFRSTLGDEWGPKHPFQTGQVAMQLDGEWRLGMAMEAKPDFEIGVAPLPVPDDQAAQYGKGYITGTIAGIAANSSKQNAAWELVKYMTTDTDAVVDFSNAIHNVPSTLAALKSPKLKYDPRFKTFLDIAANPASTTTPASINGGVYLVTIQQFGYDYESGKAKDLASGLAATAAQIDTDIAQAK</sequence>
<dbReference type="InterPro" id="IPR006059">
    <property type="entry name" value="SBP"/>
</dbReference>
<comment type="caution">
    <text evidence="8">The sequence shown here is derived from an EMBL/GenBank/DDBJ whole genome shotgun (WGS) entry which is preliminary data.</text>
</comment>
<proteinExistence type="inferred from homology"/>
<keyword evidence="4 7" id="KW-0732">Signal</keyword>
<evidence type="ECO:0000313" key="9">
    <source>
        <dbReference type="Proteomes" id="UP000325849"/>
    </source>
</evidence>
<evidence type="ECO:0000256" key="6">
    <source>
        <dbReference type="ARBA" id="ARBA00049753"/>
    </source>
</evidence>
<dbReference type="InterPro" id="IPR050490">
    <property type="entry name" value="Bact_solute-bd_prot1"/>
</dbReference>
<accession>A0A5N8VNU2</accession>
<feature type="chain" id="PRO_5039092319" description="Probable sugar-binding periplasmic protein" evidence="7">
    <location>
        <begin position="23"/>
        <end position="443"/>
    </location>
</feature>
<evidence type="ECO:0000256" key="2">
    <source>
        <dbReference type="ARBA" id="ARBA00008520"/>
    </source>
</evidence>
<organism evidence="8 9">
    <name type="scientific">Streptomyces adustus</name>
    <dbReference type="NCBI Taxonomy" id="1609272"/>
    <lineage>
        <taxon>Bacteria</taxon>
        <taxon>Bacillati</taxon>
        <taxon>Actinomycetota</taxon>
        <taxon>Actinomycetes</taxon>
        <taxon>Kitasatosporales</taxon>
        <taxon>Streptomycetaceae</taxon>
        <taxon>Streptomyces</taxon>
    </lineage>
</organism>
<keyword evidence="9" id="KW-1185">Reference proteome</keyword>
<protein>
    <recommendedName>
        <fullName evidence="6">Probable sugar-binding periplasmic protein</fullName>
    </recommendedName>
</protein>
<dbReference type="RefSeq" id="WP_152894102.1">
    <property type="nucleotide sequence ID" value="NZ_JBHJTU010000034.1"/>
</dbReference>
<dbReference type="SUPFAM" id="SSF53850">
    <property type="entry name" value="Periplasmic binding protein-like II"/>
    <property type="match status" value="1"/>
</dbReference>
<comment type="subcellular location">
    <subcellularLocation>
        <location evidence="1">Cell envelope</location>
    </subcellularLocation>
</comment>
<dbReference type="Pfam" id="PF01547">
    <property type="entry name" value="SBP_bac_1"/>
    <property type="match status" value="1"/>
</dbReference>
<comment type="similarity">
    <text evidence="2">Belongs to the bacterial solute-binding protein 1 family.</text>
</comment>
<dbReference type="PANTHER" id="PTHR43649">
    <property type="entry name" value="ARABINOSE-BINDING PROTEIN-RELATED"/>
    <property type="match status" value="1"/>
</dbReference>
<comment type="function">
    <text evidence="5">Part of a binding-protein-dependent transport system for a sugar.</text>
</comment>
<evidence type="ECO:0000256" key="5">
    <source>
        <dbReference type="ARBA" id="ARBA00049629"/>
    </source>
</evidence>
<evidence type="ECO:0000256" key="3">
    <source>
        <dbReference type="ARBA" id="ARBA00022448"/>
    </source>
</evidence>
<dbReference type="PROSITE" id="PS51257">
    <property type="entry name" value="PROKAR_LIPOPROTEIN"/>
    <property type="match status" value="1"/>
</dbReference>
<name>A0A5N8VNU2_9ACTN</name>
<dbReference type="Gene3D" id="3.40.190.10">
    <property type="entry name" value="Periplasmic binding protein-like II"/>
    <property type="match status" value="2"/>
</dbReference>
<gene>
    <name evidence="8" type="ORF">FNH09_36040</name>
</gene>
<evidence type="ECO:0000256" key="7">
    <source>
        <dbReference type="SAM" id="SignalP"/>
    </source>
</evidence>
<dbReference type="GO" id="GO:0030313">
    <property type="term" value="C:cell envelope"/>
    <property type="evidence" value="ECO:0007669"/>
    <property type="project" value="UniProtKB-SubCell"/>
</dbReference>
<evidence type="ECO:0000256" key="4">
    <source>
        <dbReference type="ARBA" id="ARBA00022729"/>
    </source>
</evidence>
<feature type="signal peptide" evidence="7">
    <location>
        <begin position="1"/>
        <end position="22"/>
    </location>
</feature>
<dbReference type="OrthoDB" id="9795467at2"/>
<dbReference type="EMBL" id="VJZD01000222">
    <property type="protein sequence ID" value="MPY36442.1"/>
    <property type="molecule type" value="Genomic_DNA"/>
</dbReference>
<dbReference type="AlphaFoldDB" id="A0A5N8VNU2"/>